<sequence>MRSDIRVTFMVLFSMIFLVVACSNKETEDNLSDGIKKDSDLAGEKNQTEEELIAIPTKMEEILQYWPAEEWKRTSPESVGMDSALLQDMFDFIEKENIPMEGLLVVKDGYIVAEKYGGEYNQEVLHPIYSVTKSITSALVGVAIEQGKINSVDDKVLNYLDDAKIENKNNWVEGLSIKRLLTMRSGIDFPEQTKRGFYQSDTWNQFMQAEDPAYFIMNRPIRKEPDFWNYSTGDARVVSKVVQVATGQSLSDFARIHLFKPMGITDVEWPVDQSGTSYGGTGIMMKPRDIAKIGYLYLRNGRWEDKQIFPKGWVDESTKPYGDTNQNFDGDKYGYFLWLKSILGFNTFRGMGLYGQYMVIVPDLNLVVVQTSSGMDVDPLLEKYIIPSIR</sequence>
<dbReference type="InterPro" id="IPR012338">
    <property type="entry name" value="Beta-lactam/transpept-like"/>
</dbReference>
<dbReference type="Pfam" id="PF00144">
    <property type="entry name" value="Beta-lactamase"/>
    <property type="match status" value="1"/>
</dbReference>
<dbReference type="PANTHER" id="PTHR43283:SF7">
    <property type="entry name" value="BETA-LACTAMASE-RELATED DOMAIN-CONTAINING PROTEIN"/>
    <property type="match status" value="1"/>
</dbReference>
<evidence type="ECO:0000313" key="3">
    <source>
        <dbReference type="Proteomes" id="UP001312865"/>
    </source>
</evidence>
<protein>
    <submittedName>
        <fullName evidence="2">Serine hydrolase</fullName>
        <ecNumber evidence="2">3.-.-.-</ecNumber>
    </submittedName>
</protein>
<dbReference type="EC" id="3.-.-.-" evidence="2"/>
<evidence type="ECO:0000313" key="2">
    <source>
        <dbReference type="EMBL" id="MEI5906596.1"/>
    </source>
</evidence>
<accession>A0ABU8HBK3</accession>
<keyword evidence="2" id="KW-0378">Hydrolase</keyword>
<reference evidence="2 3" key="1">
    <citation type="journal article" date="2018" name="J. Microbiol.">
        <title>Bacillus spongiae sp. nov., isolated from sponge of Jeju Island.</title>
        <authorList>
            <person name="Lee G.E."/>
            <person name="Im W.T."/>
            <person name="Park J.S."/>
        </authorList>
    </citation>
    <scope>NUCLEOTIDE SEQUENCE [LARGE SCALE GENOMIC DNA]</scope>
    <source>
        <strain evidence="2 3">135PIL107-10</strain>
    </source>
</reference>
<dbReference type="PANTHER" id="PTHR43283">
    <property type="entry name" value="BETA-LACTAMASE-RELATED"/>
    <property type="match status" value="1"/>
</dbReference>
<dbReference type="GO" id="GO:0016787">
    <property type="term" value="F:hydrolase activity"/>
    <property type="evidence" value="ECO:0007669"/>
    <property type="project" value="UniProtKB-KW"/>
</dbReference>
<dbReference type="PROSITE" id="PS51257">
    <property type="entry name" value="PROKAR_LIPOPROTEIN"/>
    <property type="match status" value="1"/>
</dbReference>
<comment type="caution">
    <text evidence="2">The sequence shown here is derived from an EMBL/GenBank/DDBJ whole genome shotgun (WGS) entry which is preliminary data.</text>
</comment>
<dbReference type="Gene3D" id="3.40.710.10">
    <property type="entry name" value="DD-peptidase/beta-lactamase superfamily"/>
    <property type="match status" value="1"/>
</dbReference>
<dbReference type="SUPFAM" id="SSF56601">
    <property type="entry name" value="beta-lactamase/transpeptidase-like"/>
    <property type="match status" value="1"/>
</dbReference>
<keyword evidence="3" id="KW-1185">Reference proteome</keyword>
<gene>
    <name evidence="2" type="ORF">WAK64_05940</name>
</gene>
<feature type="domain" description="Beta-lactamase-related" evidence="1">
    <location>
        <begin position="102"/>
        <end position="376"/>
    </location>
</feature>
<dbReference type="EMBL" id="JBBAXC010000004">
    <property type="protein sequence ID" value="MEI5906596.1"/>
    <property type="molecule type" value="Genomic_DNA"/>
</dbReference>
<dbReference type="InterPro" id="IPR001466">
    <property type="entry name" value="Beta-lactam-related"/>
</dbReference>
<dbReference type="RefSeq" id="WP_336586034.1">
    <property type="nucleotide sequence ID" value="NZ_JBBAXC010000004.1"/>
</dbReference>
<dbReference type="InterPro" id="IPR050789">
    <property type="entry name" value="Diverse_Enzym_Activities"/>
</dbReference>
<name>A0ABU8HBK3_9BACI</name>
<evidence type="ECO:0000259" key="1">
    <source>
        <dbReference type="Pfam" id="PF00144"/>
    </source>
</evidence>
<proteinExistence type="predicted"/>
<organism evidence="2 3">
    <name type="scientific">Bacillus spongiae</name>
    <dbReference type="NCBI Taxonomy" id="2683610"/>
    <lineage>
        <taxon>Bacteria</taxon>
        <taxon>Bacillati</taxon>
        <taxon>Bacillota</taxon>
        <taxon>Bacilli</taxon>
        <taxon>Bacillales</taxon>
        <taxon>Bacillaceae</taxon>
        <taxon>Bacillus</taxon>
    </lineage>
</organism>
<dbReference type="Proteomes" id="UP001312865">
    <property type="component" value="Unassembled WGS sequence"/>
</dbReference>